<dbReference type="GO" id="GO:0016491">
    <property type="term" value="F:oxidoreductase activity"/>
    <property type="evidence" value="ECO:0007669"/>
    <property type="project" value="UniProtKB-KW"/>
</dbReference>
<comment type="subcellular location">
    <subcellularLocation>
        <location evidence="1">Mitochondrion</location>
    </subcellularLocation>
</comment>
<protein>
    <recommendedName>
        <fullName evidence="6">Enoyl reductase (ER) domain-containing protein</fullName>
    </recommendedName>
</protein>
<dbReference type="Pfam" id="PF13602">
    <property type="entry name" value="ADH_zinc_N_2"/>
    <property type="match status" value="1"/>
</dbReference>
<feature type="domain" description="Enoyl reductase (ER)" evidence="6">
    <location>
        <begin position="50"/>
        <end position="393"/>
    </location>
</feature>
<keyword evidence="8" id="KW-1185">Reference proteome</keyword>
<evidence type="ECO:0000256" key="2">
    <source>
        <dbReference type="ARBA" id="ARBA00010371"/>
    </source>
</evidence>
<dbReference type="InterPro" id="IPR036291">
    <property type="entry name" value="NAD(P)-bd_dom_sf"/>
</dbReference>
<dbReference type="PANTHER" id="PTHR11695:SF294">
    <property type="entry name" value="RETICULON-4-INTERACTING PROTEIN 1, MITOCHONDRIAL"/>
    <property type="match status" value="1"/>
</dbReference>
<organism evidence="7 8">
    <name type="scientific">Daphnia galeata</name>
    <dbReference type="NCBI Taxonomy" id="27404"/>
    <lineage>
        <taxon>Eukaryota</taxon>
        <taxon>Metazoa</taxon>
        <taxon>Ecdysozoa</taxon>
        <taxon>Arthropoda</taxon>
        <taxon>Crustacea</taxon>
        <taxon>Branchiopoda</taxon>
        <taxon>Diplostraca</taxon>
        <taxon>Cladocera</taxon>
        <taxon>Anomopoda</taxon>
        <taxon>Daphniidae</taxon>
        <taxon>Daphnia</taxon>
    </lineage>
</organism>
<dbReference type="Gene3D" id="3.90.180.10">
    <property type="entry name" value="Medium-chain alcohol dehydrogenases, catalytic domain"/>
    <property type="match status" value="1"/>
</dbReference>
<dbReference type="CDD" id="cd08248">
    <property type="entry name" value="RTN4I1"/>
    <property type="match status" value="1"/>
</dbReference>
<dbReference type="SUPFAM" id="SSF51735">
    <property type="entry name" value="NAD(P)-binding Rossmann-fold domains"/>
    <property type="match status" value="1"/>
</dbReference>
<evidence type="ECO:0000313" key="7">
    <source>
        <dbReference type="EMBL" id="CAH0099676.1"/>
    </source>
</evidence>
<dbReference type="InterPro" id="IPR011032">
    <property type="entry name" value="GroES-like_sf"/>
</dbReference>
<accession>A0A8J2RHK6</accession>
<evidence type="ECO:0000256" key="1">
    <source>
        <dbReference type="ARBA" id="ARBA00004173"/>
    </source>
</evidence>
<keyword evidence="5" id="KW-0496">Mitochondrion</keyword>
<proteinExistence type="inferred from homology"/>
<dbReference type="Proteomes" id="UP000789390">
    <property type="component" value="Unassembled WGS sequence"/>
</dbReference>
<evidence type="ECO:0000259" key="6">
    <source>
        <dbReference type="SMART" id="SM00829"/>
    </source>
</evidence>
<evidence type="ECO:0000256" key="4">
    <source>
        <dbReference type="ARBA" id="ARBA00023002"/>
    </source>
</evidence>
<dbReference type="InterPro" id="IPR037397">
    <property type="entry name" value="RTN4IP1"/>
</dbReference>
<gene>
    <name evidence="7" type="ORF">DGAL_LOCUS1832</name>
</gene>
<dbReference type="GO" id="GO:0005739">
    <property type="term" value="C:mitochondrion"/>
    <property type="evidence" value="ECO:0007669"/>
    <property type="project" value="UniProtKB-SubCell"/>
</dbReference>
<evidence type="ECO:0000313" key="8">
    <source>
        <dbReference type="Proteomes" id="UP000789390"/>
    </source>
</evidence>
<dbReference type="EMBL" id="CAKKLH010000024">
    <property type="protein sequence ID" value="CAH0099676.1"/>
    <property type="molecule type" value="Genomic_DNA"/>
</dbReference>
<dbReference type="PANTHER" id="PTHR11695">
    <property type="entry name" value="ALCOHOL DEHYDROGENASE RELATED"/>
    <property type="match status" value="1"/>
</dbReference>
<dbReference type="SUPFAM" id="SSF50129">
    <property type="entry name" value="GroES-like"/>
    <property type="match status" value="1"/>
</dbReference>
<comment type="similarity">
    <text evidence="2">Belongs to the zinc-containing alcohol dehydrogenase family. Quinone oxidoreductase subfamily.</text>
</comment>
<name>A0A8J2RHK6_9CRUS</name>
<dbReference type="AlphaFoldDB" id="A0A8J2RHK6"/>
<sequence length="409" mass="44591">MTHLTYRSIWGLDVMFLKPSIRRFCSFVRPNALPELPGTMSAWQICGYNGFESLKLVNTVEMPPLLQPNDVLVKVKAASVNSLDVMMAEGYGQQIFEKFNQMKPSVIRHLNNHGNFLPLTLGRDFAGVVQAVSGDVKRIKPGDEVMGTIPPPLPGSHAEYLVTSACNMKLKPENLTMEEAASIPYAGLTAWSALNITAELCVGSKGKKVLVLGATGGVGTIAIQLLKNLGTLVFSTGSSEAIPFLLQLGSDFAVDYTSPEADSELEQFGGFDVILDCTGRTEKFSYSLLKPWANAKYVTLSPPTLRNFDDHGLIGGLMKNGLDLLAANSTAIIEGKTLRWAYFIPSSTALTQIVDLARQKKLVPSIDSVFPYDQLPEAYAKMKGGHKCGKIIVKITQIVGHYWLRFSAI</sequence>
<dbReference type="Pfam" id="PF08240">
    <property type="entry name" value="ADH_N"/>
    <property type="match status" value="1"/>
</dbReference>
<dbReference type="InterPro" id="IPR020843">
    <property type="entry name" value="ER"/>
</dbReference>
<reference evidence="7" key="1">
    <citation type="submission" date="2021-11" db="EMBL/GenBank/DDBJ databases">
        <authorList>
            <person name="Schell T."/>
        </authorList>
    </citation>
    <scope>NUCLEOTIDE SEQUENCE</scope>
    <source>
        <strain evidence="7">M5</strain>
    </source>
</reference>
<dbReference type="InterPro" id="IPR013154">
    <property type="entry name" value="ADH-like_N"/>
</dbReference>
<evidence type="ECO:0000256" key="5">
    <source>
        <dbReference type="ARBA" id="ARBA00023128"/>
    </source>
</evidence>
<dbReference type="SMART" id="SM00829">
    <property type="entry name" value="PKS_ER"/>
    <property type="match status" value="1"/>
</dbReference>
<dbReference type="InterPro" id="IPR050700">
    <property type="entry name" value="YIM1/Zinc_Alcohol_DH_Fams"/>
</dbReference>
<evidence type="ECO:0000256" key="3">
    <source>
        <dbReference type="ARBA" id="ARBA00022946"/>
    </source>
</evidence>
<keyword evidence="3" id="KW-0809">Transit peptide</keyword>
<dbReference type="FunFam" id="3.40.50.720:FF:000147">
    <property type="entry name" value="Reticulon-4-interacting protein 1 homolog, mitochondrial"/>
    <property type="match status" value="1"/>
</dbReference>
<dbReference type="OrthoDB" id="48317at2759"/>
<comment type="caution">
    <text evidence="7">The sequence shown here is derived from an EMBL/GenBank/DDBJ whole genome shotgun (WGS) entry which is preliminary data.</text>
</comment>
<keyword evidence="4" id="KW-0560">Oxidoreductase</keyword>
<dbReference type="Gene3D" id="3.40.50.720">
    <property type="entry name" value="NAD(P)-binding Rossmann-like Domain"/>
    <property type="match status" value="1"/>
</dbReference>